<dbReference type="EMBL" id="VSSQ01009081">
    <property type="protein sequence ID" value="MPM40660.1"/>
    <property type="molecule type" value="Genomic_DNA"/>
</dbReference>
<reference evidence="1" key="1">
    <citation type="submission" date="2019-08" db="EMBL/GenBank/DDBJ databases">
        <authorList>
            <person name="Kucharzyk K."/>
            <person name="Murdoch R.W."/>
            <person name="Higgins S."/>
            <person name="Loffler F."/>
        </authorList>
    </citation>
    <scope>NUCLEOTIDE SEQUENCE</scope>
</reference>
<dbReference type="InterPro" id="IPR046732">
    <property type="entry name" value="DUF6624"/>
</dbReference>
<gene>
    <name evidence="1" type="ORF">SDC9_87306</name>
</gene>
<organism evidence="1">
    <name type="scientific">bioreactor metagenome</name>
    <dbReference type="NCBI Taxonomy" id="1076179"/>
    <lineage>
        <taxon>unclassified sequences</taxon>
        <taxon>metagenomes</taxon>
        <taxon>ecological metagenomes</taxon>
    </lineage>
</organism>
<comment type="caution">
    <text evidence="1">The sequence shown here is derived from an EMBL/GenBank/DDBJ whole genome shotgun (WGS) entry which is preliminary data.</text>
</comment>
<sequence>MQIIKIVFVFSLTVCLFSSSSYQFIDKNATDIINLKYNRLIDSAYFYSNNNDSLTLSFFLKAFAEEPPQNPYTLWDVSVIASRLNKKEMAFDFLKLSVEKGYSYYNHMQKNKSLVLLDSVLFNQCLQKVRLRDSLLNHISITLDSIFDLDQGIRNVFHEEVILKGKDKTSMEAKMILDSMRFIDSTNFITVESLMHDHGFIGRSLRTAKSQQVMYLIFLHAPVEEIENNLEIFKNAVKSGELPSQQYPYFEDRILANRRGVQKYGTQCFLQSGEVVLVPLIDSLNVNKYRKEFGLETIEEYIKMLKSD</sequence>
<proteinExistence type="predicted"/>
<protein>
    <submittedName>
        <fullName evidence="1">Uncharacterized protein</fullName>
    </submittedName>
</protein>
<accession>A0A644ZIF5</accession>
<evidence type="ECO:0000313" key="1">
    <source>
        <dbReference type="EMBL" id="MPM40660.1"/>
    </source>
</evidence>
<dbReference type="Pfam" id="PF20329">
    <property type="entry name" value="DUF6624"/>
    <property type="match status" value="1"/>
</dbReference>
<dbReference type="AlphaFoldDB" id="A0A644ZIF5"/>
<name>A0A644ZIF5_9ZZZZ</name>